<gene>
    <name evidence="1" type="ORF">METZ01_LOCUS111852</name>
</gene>
<feature type="non-terminal residue" evidence="1">
    <location>
        <position position="100"/>
    </location>
</feature>
<dbReference type="EMBL" id="UINC01013696">
    <property type="protein sequence ID" value="SVA58998.1"/>
    <property type="molecule type" value="Genomic_DNA"/>
</dbReference>
<organism evidence="1">
    <name type="scientific">marine metagenome</name>
    <dbReference type="NCBI Taxonomy" id="408172"/>
    <lineage>
        <taxon>unclassified sequences</taxon>
        <taxon>metagenomes</taxon>
        <taxon>ecological metagenomes</taxon>
    </lineage>
</organism>
<proteinExistence type="predicted"/>
<accession>A0A381X350</accession>
<sequence length="100" mass="10948">MRDKLIKDSLLRLVHGLGIDVVKRTNYTEISALIHTLHPRDSGIDLIRLGPDGDGGYLIPDDLSGIEYGFSPGVSTESDFEADLAKRGLKVYLADYSVDS</sequence>
<name>A0A381X350_9ZZZZ</name>
<dbReference type="AlphaFoldDB" id="A0A381X350"/>
<protein>
    <submittedName>
        <fullName evidence="1">Uncharacterized protein</fullName>
    </submittedName>
</protein>
<evidence type="ECO:0000313" key="1">
    <source>
        <dbReference type="EMBL" id="SVA58998.1"/>
    </source>
</evidence>
<reference evidence="1" key="1">
    <citation type="submission" date="2018-05" db="EMBL/GenBank/DDBJ databases">
        <authorList>
            <person name="Lanie J.A."/>
            <person name="Ng W.-L."/>
            <person name="Kazmierczak K.M."/>
            <person name="Andrzejewski T.M."/>
            <person name="Davidsen T.M."/>
            <person name="Wayne K.J."/>
            <person name="Tettelin H."/>
            <person name="Glass J.I."/>
            <person name="Rusch D."/>
            <person name="Podicherti R."/>
            <person name="Tsui H.-C.T."/>
            <person name="Winkler M.E."/>
        </authorList>
    </citation>
    <scope>NUCLEOTIDE SEQUENCE</scope>
</reference>